<keyword evidence="4" id="KW-0678">Repressor</keyword>
<evidence type="ECO:0000313" key="15">
    <source>
        <dbReference type="Ensembl" id="ENSSFOP00015066843.1"/>
    </source>
</evidence>
<evidence type="ECO:0000256" key="11">
    <source>
        <dbReference type="ARBA" id="ARBA00032136"/>
    </source>
</evidence>
<feature type="compositionally biased region" description="Polar residues" evidence="12">
    <location>
        <begin position="291"/>
        <end position="320"/>
    </location>
</feature>
<evidence type="ECO:0000256" key="8">
    <source>
        <dbReference type="ARBA" id="ARBA00023159"/>
    </source>
</evidence>
<dbReference type="InterPro" id="IPR046347">
    <property type="entry name" value="bZIP_sf"/>
</dbReference>
<dbReference type="GO" id="GO:1990590">
    <property type="term" value="C:ATF1-ATF4 transcription factor complex"/>
    <property type="evidence" value="ECO:0007669"/>
    <property type="project" value="TreeGrafter"/>
</dbReference>
<dbReference type="GeneTree" id="ENSGT00530000063801"/>
<feature type="compositionally biased region" description="Basic and acidic residues" evidence="12">
    <location>
        <begin position="30"/>
        <end position="39"/>
    </location>
</feature>
<evidence type="ECO:0000256" key="3">
    <source>
        <dbReference type="ARBA" id="ARBA00018846"/>
    </source>
</evidence>
<dbReference type="EMBL" id="JARO02016614">
    <property type="protein sequence ID" value="KPP57387.1"/>
    <property type="molecule type" value="Genomic_DNA"/>
</dbReference>
<keyword evidence="7" id="KW-0238">DNA-binding</keyword>
<feature type="compositionally biased region" description="Polar residues" evidence="12">
    <location>
        <begin position="40"/>
        <end position="53"/>
    </location>
</feature>
<evidence type="ECO:0000256" key="9">
    <source>
        <dbReference type="ARBA" id="ARBA00023163"/>
    </source>
</evidence>
<reference evidence="15 17" key="2">
    <citation type="submission" date="2019-04" db="EMBL/GenBank/DDBJ databases">
        <authorList>
            <consortium name="Wellcome Sanger Institute Data Sharing"/>
        </authorList>
    </citation>
    <scope>NUCLEOTIDE SEQUENCE [LARGE SCALE GENOMIC DNA]</scope>
</reference>
<keyword evidence="10" id="KW-0539">Nucleus</keyword>
<evidence type="ECO:0000256" key="2">
    <source>
        <dbReference type="ARBA" id="ARBA00007163"/>
    </source>
</evidence>
<dbReference type="SMART" id="SM00338">
    <property type="entry name" value="BRLZ"/>
    <property type="match status" value="1"/>
</dbReference>
<dbReference type="InterPro" id="IPR004827">
    <property type="entry name" value="bZIP"/>
</dbReference>
<dbReference type="GO" id="GO:0042981">
    <property type="term" value="P:regulation of apoptotic process"/>
    <property type="evidence" value="ECO:0007669"/>
    <property type="project" value="UniProtKB-ARBA"/>
</dbReference>
<feature type="compositionally biased region" description="Pro residues" evidence="12">
    <location>
        <begin position="185"/>
        <end position="195"/>
    </location>
</feature>
<evidence type="ECO:0000256" key="10">
    <source>
        <dbReference type="ARBA" id="ARBA00023242"/>
    </source>
</evidence>
<dbReference type="KEGG" id="sfm:108930667"/>
<dbReference type="GeneID" id="108930667"/>
<dbReference type="STRING" id="113540.ENSSFOP00015066843"/>
<sequence length="401" mass="43415">MSLSLQLGSENMVGLLLGSPFLTADPLDPLLDKDEERSFSEGSTSPLSFSSYADSTSTLPSLSPPSSPPCLLDSKPVNDLLPLSWLDAPLSTDGGQEDAFSSMDWMAEKIDLSEFDLESFFGSCESDDSPSSPEDLITSLESDMGLDPLQFPTPAAQVPSEELDLMLPGLSHLSNEHEVDVKSEPPSPVPSPTSSPGPSFSTTFTLELGSEVEVLEGGKSAPAESVPGPQIVLSFPGSQIFLLVSPKEEADTVPAVVPSSFDDQLDSDSSLSSDPPSPGRQFCSTPPPVASSCTRTKPYSHSVPVQESMTSKLKSASSKSRGMEKKLKKMEQNKTAATRYRQKKRAEQEILNVEYRELEKRNRELIEKADSISKEIQYLKDLMEEVQAAKSKRSKPRSVAF</sequence>
<keyword evidence="6" id="KW-0090">Biological rhythms</keyword>
<dbReference type="GO" id="GO:0001228">
    <property type="term" value="F:DNA-binding transcription activator activity, RNA polymerase II-specific"/>
    <property type="evidence" value="ECO:0007669"/>
    <property type="project" value="TreeGrafter"/>
</dbReference>
<evidence type="ECO:0000256" key="5">
    <source>
        <dbReference type="ARBA" id="ARBA00023015"/>
    </source>
</evidence>
<evidence type="ECO:0000256" key="6">
    <source>
        <dbReference type="ARBA" id="ARBA00023108"/>
    </source>
</evidence>
<dbReference type="GO" id="GO:0048511">
    <property type="term" value="P:rhythmic process"/>
    <property type="evidence" value="ECO:0007669"/>
    <property type="project" value="UniProtKB-KW"/>
</dbReference>
<dbReference type="PROSITE" id="PS00036">
    <property type="entry name" value="BZIP_BASIC"/>
    <property type="match status" value="1"/>
</dbReference>
<feature type="compositionally biased region" description="Low complexity" evidence="12">
    <location>
        <begin position="258"/>
        <end position="274"/>
    </location>
</feature>
<keyword evidence="5" id="KW-0805">Transcription regulation</keyword>
<dbReference type="PANTHER" id="PTHR13044:SF2">
    <property type="entry name" value="CYCLIC AMP-DEPENDENT TRANSCRIPTION FACTOR ATF-4"/>
    <property type="match status" value="1"/>
</dbReference>
<dbReference type="Pfam" id="PF00170">
    <property type="entry name" value="bZIP_1"/>
    <property type="match status" value="1"/>
</dbReference>
<reference evidence="15" key="3">
    <citation type="submission" date="2025-05" db="UniProtKB">
        <authorList>
            <consortium name="Ensembl"/>
        </authorList>
    </citation>
    <scope>IDENTIFICATION</scope>
</reference>
<dbReference type="Proteomes" id="UP000694397">
    <property type="component" value="Chromosome 20"/>
</dbReference>
<keyword evidence="17" id="KW-1185">Reference proteome</keyword>
<reference evidence="14 16" key="1">
    <citation type="submission" date="2015-08" db="EMBL/GenBank/DDBJ databases">
        <title>The genome of the Asian arowana (Scleropages formosus).</title>
        <authorList>
            <person name="Tan M.H."/>
            <person name="Gan H.M."/>
            <person name="Croft L.J."/>
            <person name="Austin C.M."/>
        </authorList>
    </citation>
    <scope>NUCLEOTIDE SEQUENCE [LARGE SCALE GENOMIC DNA]</scope>
    <source>
        <strain evidence="14">Aro1</strain>
    </source>
</reference>
<dbReference type="OrthoDB" id="5847285at2759"/>
<evidence type="ECO:0000256" key="12">
    <source>
        <dbReference type="SAM" id="MobiDB-lite"/>
    </source>
</evidence>
<evidence type="ECO:0000313" key="14">
    <source>
        <dbReference type="EMBL" id="KPP57387.1"/>
    </source>
</evidence>
<evidence type="ECO:0000256" key="4">
    <source>
        <dbReference type="ARBA" id="ARBA00022491"/>
    </source>
</evidence>
<dbReference type="Ensembl" id="ENSSFOT00015071436.1">
    <property type="protein sequence ID" value="ENSSFOP00015066843.1"/>
    <property type="gene ID" value="ENSSFOG00015032012.1"/>
</dbReference>
<dbReference type="FunFam" id="1.20.5.170:FF:000021">
    <property type="entry name" value="Cyclic AMP-dependent transcription factor ATF-4"/>
    <property type="match status" value="1"/>
</dbReference>
<feature type="domain" description="BZIP" evidence="13">
    <location>
        <begin position="323"/>
        <end position="386"/>
    </location>
</feature>
<evidence type="ECO:0000259" key="13">
    <source>
        <dbReference type="PROSITE" id="PS50217"/>
    </source>
</evidence>
<proteinExistence type="inferred from homology"/>
<dbReference type="PANTHER" id="PTHR13044">
    <property type="entry name" value="ACTIVATING TRANSCRIPTION FACTOR ATF 4/5"/>
    <property type="match status" value="1"/>
</dbReference>
<keyword evidence="8" id="KW-0010">Activator</keyword>
<dbReference type="Gene3D" id="1.20.5.170">
    <property type="match status" value="1"/>
</dbReference>
<evidence type="ECO:0000313" key="17">
    <source>
        <dbReference type="Proteomes" id="UP000694397"/>
    </source>
</evidence>
<organism evidence="14 16">
    <name type="scientific">Scleropages formosus</name>
    <name type="common">Asian bonytongue</name>
    <name type="synonym">Osteoglossum formosum</name>
    <dbReference type="NCBI Taxonomy" id="113540"/>
    <lineage>
        <taxon>Eukaryota</taxon>
        <taxon>Metazoa</taxon>
        <taxon>Chordata</taxon>
        <taxon>Craniata</taxon>
        <taxon>Vertebrata</taxon>
        <taxon>Euteleostomi</taxon>
        <taxon>Actinopterygii</taxon>
        <taxon>Neopterygii</taxon>
        <taxon>Teleostei</taxon>
        <taxon>Osteoglossocephala</taxon>
        <taxon>Osteoglossomorpha</taxon>
        <taxon>Osteoglossiformes</taxon>
        <taxon>Osteoglossidae</taxon>
        <taxon>Scleropages</taxon>
    </lineage>
</organism>
<dbReference type="Proteomes" id="UP000034805">
    <property type="component" value="Unassembled WGS sequence"/>
</dbReference>
<name>A0A0P7T8Y5_SCLFO</name>
<feature type="region of interest" description="Disordered" evidence="12">
    <location>
        <begin position="27"/>
        <end position="73"/>
    </location>
</feature>
<comment type="similarity">
    <text evidence="2">Belongs to the bZIP family.</text>
</comment>
<protein>
    <recommendedName>
        <fullName evidence="3">Cyclic AMP-dependent transcription factor ATF-4</fullName>
    </recommendedName>
    <alternativeName>
        <fullName evidence="11">Activating transcription factor 4</fullName>
    </alternativeName>
</protein>
<dbReference type="GO" id="GO:1990589">
    <property type="term" value="C:ATF4-CREB1 transcription factor complex"/>
    <property type="evidence" value="ECO:0007669"/>
    <property type="project" value="TreeGrafter"/>
</dbReference>
<evidence type="ECO:0000256" key="1">
    <source>
        <dbReference type="ARBA" id="ARBA00004123"/>
    </source>
</evidence>
<dbReference type="GO" id="GO:0000977">
    <property type="term" value="F:RNA polymerase II transcription regulatory region sequence-specific DNA binding"/>
    <property type="evidence" value="ECO:0007669"/>
    <property type="project" value="TreeGrafter"/>
</dbReference>
<gene>
    <name evidence="15" type="primary">ATF4</name>
    <name evidence="14" type="ORF">Z043_124898</name>
</gene>
<keyword evidence="9" id="KW-0804">Transcription</keyword>
<dbReference type="PROSITE" id="PS50217">
    <property type="entry name" value="BZIP"/>
    <property type="match status" value="1"/>
</dbReference>
<feature type="region of interest" description="Disordered" evidence="12">
    <location>
        <begin position="254"/>
        <end position="343"/>
    </location>
</feature>
<feature type="compositionally biased region" description="Basic and acidic residues" evidence="12">
    <location>
        <begin position="321"/>
        <end position="332"/>
    </location>
</feature>
<dbReference type="SUPFAM" id="SSF57959">
    <property type="entry name" value="Leucine zipper domain"/>
    <property type="match status" value="1"/>
</dbReference>
<feature type="region of interest" description="Disordered" evidence="12">
    <location>
        <begin position="172"/>
        <end position="205"/>
    </location>
</feature>
<evidence type="ECO:0000313" key="16">
    <source>
        <dbReference type="Proteomes" id="UP000034805"/>
    </source>
</evidence>
<dbReference type="CTD" id="406514"/>
<dbReference type="CDD" id="cd14692">
    <property type="entry name" value="bZIP_ATF4"/>
    <property type="match status" value="1"/>
</dbReference>
<dbReference type="AlphaFoldDB" id="A0A0P7T8Y5"/>
<accession>A0A0P7T8Y5</accession>
<feature type="compositionally biased region" description="Low complexity" evidence="12">
    <location>
        <begin position="196"/>
        <end position="205"/>
    </location>
</feature>
<comment type="subcellular location">
    <subcellularLocation>
        <location evidence="1">Nucleus</location>
    </subcellularLocation>
</comment>
<evidence type="ECO:0000256" key="7">
    <source>
        <dbReference type="ARBA" id="ARBA00023125"/>
    </source>
</evidence>
<feature type="compositionally biased region" description="Basic and acidic residues" evidence="12">
    <location>
        <begin position="174"/>
        <end position="183"/>
    </location>
</feature>